<evidence type="ECO:0000256" key="2">
    <source>
        <dbReference type="ARBA" id="ARBA00023295"/>
    </source>
</evidence>
<feature type="signal peptide" evidence="3">
    <location>
        <begin position="1"/>
        <end position="22"/>
    </location>
</feature>
<dbReference type="PANTHER" id="PTHR31062">
    <property type="entry name" value="XYLOGLUCAN ENDOTRANSGLUCOSYLASE/HYDROLASE PROTEIN 8-RELATED"/>
    <property type="match status" value="1"/>
</dbReference>
<proteinExistence type="predicted"/>
<dbReference type="EMBL" id="SWLB01000015">
    <property type="protein sequence ID" value="KAF3329132.1"/>
    <property type="molecule type" value="Genomic_DNA"/>
</dbReference>
<accession>A0A833QYX9</accession>
<sequence length="115" mass="12227">MGFVLSCWLCLITSFIVNHTCGASASAPSRILSGSGTGSGFRFNENYVVTWGGGHVAYLDGGSEVQLYMDQTSGAGFSSSSSYSSGFFHMRIKLPNKDTAGIVTAYYASFSTLYN</sequence>
<gene>
    <name evidence="5" type="ORF">FCM35_KLT06210</name>
</gene>
<evidence type="ECO:0000256" key="3">
    <source>
        <dbReference type="SAM" id="SignalP"/>
    </source>
</evidence>
<comment type="caution">
    <text evidence="5">The sequence shown here is derived from an EMBL/GenBank/DDBJ whole genome shotgun (WGS) entry which is preliminary data.</text>
</comment>
<name>A0A833QYX9_9POAL</name>
<feature type="chain" id="PRO_5032522034" evidence="3">
    <location>
        <begin position="23"/>
        <end position="115"/>
    </location>
</feature>
<reference evidence="5" key="1">
    <citation type="submission" date="2020-01" db="EMBL/GenBank/DDBJ databases">
        <title>Genome sequence of Kobresia littledalei, the first chromosome-level genome in the family Cyperaceae.</title>
        <authorList>
            <person name="Qu G."/>
        </authorList>
    </citation>
    <scope>NUCLEOTIDE SEQUENCE</scope>
    <source>
        <strain evidence="5">C.B.Clarke</strain>
        <tissue evidence="5">Leaf</tissue>
    </source>
</reference>
<organism evidence="5 6">
    <name type="scientific">Carex littledalei</name>
    <dbReference type="NCBI Taxonomy" id="544730"/>
    <lineage>
        <taxon>Eukaryota</taxon>
        <taxon>Viridiplantae</taxon>
        <taxon>Streptophyta</taxon>
        <taxon>Embryophyta</taxon>
        <taxon>Tracheophyta</taxon>
        <taxon>Spermatophyta</taxon>
        <taxon>Magnoliopsida</taxon>
        <taxon>Liliopsida</taxon>
        <taxon>Poales</taxon>
        <taxon>Cyperaceae</taxon>
        <taxon>Cyperoideae</taxon>
        <taxon>Cariceae</taxon>
        <taxon>Carex</taxon>
        <taxon>Carex subgen. Euthyceras</taxon>
    </lineage>
</organism>
<keyword evidence="6" id="KW-1185">Reference proteome</keyword>
<dbReference type="Proteomes" id="UP000623129">
    <property type="component" value="Unassembled WGS sequence"/>
</dbReference>
<evidence type="ECO:0000313" key="6">
    <source>
        <dbReference type="Proteomes" id="UP000623129"/>
    </source>
</evidence>
<dbReference type="InterPro" id="IPR013320">
    <property type="entry name" value="ConA-like_dom_sf"/>
</dbReference>
<dbReference type="Pfam" id="PF00722">
    <property type="entry name" value="Glyco_hydro_16"/>
    <property type="match status" value="1"/>
</dbReference>
<dbReference type="OrthoDB" id="1741035at2759"/>
<evidence type="ECO:0000256" key="1">
    <source>
        <dbReference type="ARBA" id="ARBA00022801"/>
    </source>
</evidence>
<keyword evidence="1 5" id="KW-0378">Hydrolase</keyword>
<dbReference type="AlphaFoldDB" id="A0A833QYX9"/>
<feature type="domain" description="GH16" evidence="4">
    <location>
        <begin position="44"/>
        <end position="109"/>
    </location>
</feature>
<dbReference type="GO" id="GO:0004553">
    <property type="term" value="F:hydrolase activity, hydrolyzing O-glycosyl compounds"/>
    <property type="evidence" value="ECO:0007669"/>
    <property type="project" value="InterPro"/>
</dbReference>
<keyword evidence="3" id="KW-0732">Signal</keyword>
<dbReference type="GO" id="GO:0005975">
    <property type="term" value="P:carbohydrate metabolic process"/>
    <property type="evidence" value="ECO:0007669"/>
    <property type="project" value="InterPro"/>
</dbReference>
<evidence type="ECO:0000259" key="4">
    <source>
        <dbReference type="Pfam" id="PF00722"/>
    </source>
</evidence>
<keyword evidence="2" id="KW-0326">Glycosidase</keyword>
<dbReference type="SUPFAM" id="SSF49899">
    <property type="entry name" value="Concanavalin A-like lectins/glucanases"/>
    <property type="match status" value="1"/>
</dbReference>
<evidence type="ECO:0000313" key="5">
    <source>
        <dbReference type="EMBL" id="KAF3329132.1"/>
    </source>
</evidence>
<dbReference type="InterPro" id="IPR044791">
    <property type="entry name" value="Beta-glucanase/XTH"/>
</dbReference>
<dbReference type="InterPro" id="IPR000757">
    <property type="entry name" value="Beta-glucanase-like"/>
</dbReference>
<protein>
    <submittedName>
        <fullName evidence="5">Xyloglucan endotransglucosylase/hydrolase protein 2-like protein</fullName>
    </submittedName>
</protein>
<dbReference type="Gene3D" id="2.60.120.200">
    <property type="match status" value="1"/>
</dbReference>